<gene>
    <name evidence="6" type="ORF">F0P94_01845</name>
</gene>
<dbReference type="Pfam" id="PF12833">
    <property type="entry name" value="HTH_18"/>
    <property type="match status" value="1"/>
</dbReference>
<evidence type="ECO:0000256" key="4">
    <source>
        <dbReference type="SAM" id="Coils"/>
    </source>
</evidence>
<dbReference type="SUPFAM" id="SSF46689">
    <property type="entry name" value="Homeodomain-like"/>
    <property type="match status" value="1"/>
</dbReference>
<dbReference type="SUPFAM" id="SSF51215">
    <property type="entry name" value="Regulatory protein AraC"/>
    <property type="match status" value="1"/>
</dbReference>
<evidence type="ECO:0000313" key="7">
    <source>
        <dbReference type="Proteomes" id="UP000326570"/>
    </source>
</evidence>
<keyword evidence="2" id="KW-0238">DNA-binding</keyword>
<dbReference type="AlphaFoldDB" id="A0A5N1JAH3"/>
<dbReference type="InterPro" id="IPR018060">
    <property type="entry name" value="HTH_AraC"/>
</dbReference>
<evidence type="ECO:0000313" key="6">
    <source>
        <dbReference type="EMBL" id="KAA9345849.1"/>
    </source>
</evidence>
<evidence type="ECO:0000256" key="2">
    <source>
        <dbReference type="ARBA" id="ARBA00023125"/>
    </source>
</evidence>
<dbReference type="Pfam" id="PF02311">
    <property type="entry name" value="AraC_binding"/>
    <property type="match status" value="1"/>
</dbReference>
<sequence>MPEDILPVYQIQDFNAPSGPEPDFYVKRFEDHLREHSFIQKPHKHDFYILIVVSEGAGTHIIDFRSFEVKAGSVFFLSPGQVHSWQLSEGTRGYVLFFSQAFYLLGHPHKKLNQFPFFNPLLRKPLVLLPEPALQEATGLIRQIENEYQNQEWRKEDIIRNYLDILLIKLGRYYKSNQESDLTQSGSFYNLQQLEELIDQHFKAHEPVSFYAEKLHVSVKHLNELCKQALGKTTSELIQDRLVLEAQRLLIHSGLTITQIAAALGFFDNSYFARFFKKHTRQTPEQFRQSAA</sequence>
<feature type="coiled-coil region" evidence="4">
    <location>
        <begin position="134"/>
        <end position="161"/>
    </location>
</feature>
<reference evidence="6 7" key="1">
    <citation type="submission" date="2019-09" db="EMBL/GenBank/DDBJ databases">
        <title>Genome sequence of Adhaeribacter sp. M2.</title>
        <authorList>
            <person name="Srinivasan S."/>
        </authorList>
    </citation>
    <scope>NUCLEOTIDE SEQUENCE [LARGE SCALE GENOMIC DNA]</scope>
    <source>
        <strain evidence="6 7">M2</strain>
    </source>
</reference>
<keyword evidence="4" id="KW-0175">Coiled coil</keyword>
<keyword evidence="7" id="KW-1185">Reference proteome</keyword>
<dbReference type="PRINTS" id="PR00032">
    <property type="entry name" value="HTHARAC"/>
</dbReference>
<comment type="caution">
    <text evidence="6">The sequence shown here is derived from an EMBL/GenBank/DDBJ whole genome shotgun (WGS) entry which is preliminary data.</text>
</comment>
<dbReference type="InterPro" id="IPR014710">
    <property type="entry name" value="RmlC-like_jellyroll"/>
</dbReference>
<proteinExistence type="predicted"/>
<dbReference type="Gene3D" id="1.10.10.60">
    <property type="entry name" value="Homeodomain-like"/>
    <property type="match status" value="1"/>
</dbReference>
<dbReference type="InterPro" id="IPR009057">
    <property type="entry name" value="Homeodomain-like_sf"/>
</dbReference>
<keyword evidence="1" id="KW-0805">Transcription regulation</keyword>
<dbReference type="EMBL" id="VTWT01000001">
    <property type="protein sequence ID" value="KAA9345849.1"/>
    <property type="molecule type" value="Genomic_DNA"/>
</dbReference>
<dbReference type="PANTHER" id="PTHR43280:SF32">
    <property type="entry name" value="TRANSCRIPTIONAL REGULATORY PROTEIN"/>
    <property type="match status" value="1"/>
</dbReference>
<evidence type="ECO:0000256" key="1">
    <source>
        <dbReference type="ARBA" id="ARBA00023015"/>
    </source>
</evidence>
<feature type="domain" description="HTH araC/xylS-type" evidence="5">
    <location>
        <begin position="192"/>
        <end position="290"/>
    </location>
</feature>
<dbReference type="InterPro" id="IPR020449">
    <property type="entry name" value="Tscrpt_reg_AraC-type_HTH"/>
</dbReference>
<dbReference type="Gene3D" id="2.60.120.10">
    <property type="entry name" value="Jelly Rolls"/>
    <property type="match status" value="1"/>
</dbReference>
<dbReference type="PROSITE" id="PS01124">
    <property type="entry name" value="HTH_ARAC_FAMILY_2"/>
    <property type="match status" value="1"/>
</dbReference>
<dbReference type="GO" id="GO:0043565">
    <property type="term" value="F:sequence-specific DNA binding"/>
    <property type="evidence" value="ECO:0007669"/>
    <property type="project" value="InterPro"/>
</dbReference>
<dbReference type="InterPro" id="IPR037923">
    <property type="entry name" value="HTH-like"/>
</dbReference>
<dbReference type="SMART" id="SM00342">
    <property type="entry name" value="HTH_ARAC"/>
    <property type="match status" value="1"/>
</dbReference>
<dbReference type="Proteomes" id="UP000326570">
    <property type="component" value="Unassembled WGS sequence"/>
</dbReference>
<protein>
    <submittedName>
        <fullName evidence="6">Helix-turn-helix domain-containing protein</fullName>
    </submittedName>
</protein>
<accession>A0A5N1JAH3</accession>
<name>A0A5N1JAH3_9BACT</name>
<organism evidence="6 7">
    <name type="scientific">Adhaeribacter soli</name>
    <dbReference type="NCBI Taxonomy" id="2607655"/>
    <lineage>
        <taxon>Bacteria</taxon>
        <taxon>Pseudomonadati</taxon>
        <taxon>Bacteroidota</taxon>
        <taxon>Cytophagia</taxon>
        <taxon>Cytophagales</taxon>
        <taxon>Hymenobacteraceae</taxon>
        <taxon>Adhaeribacter</taxon>
    </lineage>
</organism>
<evidence type="ECO:0000259" key="5">
    <source>
        <dbReference type="PROSITE" id="PS01124"/>
    </source>
</evidence>
<dbReference type="RefSeq" id="WP_150901992.1">
    <property type="nucleotide sequence ID" value="NZ_VTWT01000001.1"/>
</dbReference>
<dbReference type="InterPro" id="IPR003313">
    <property type="entry name" value="AraC-bd"/>
</dbReference>
<keyword evidence="3" id="KW-0804">Transcription</keyword>
<evidence type="ECO:0000256" key="3">
    <source>
        <dbReference type="ARBA" id="ARBA00023163"/>
    </source>
</evidence>
<dbReference type="GO" id="GO:0003700">
    <property type="term" value="F:DNA-binding transcription factor activity"/>
    <property type="evidence" value="ECO:0007669"/>
    <property type="project" value="InterPro"/>
</dbReference>
<dbReference type="PANTHER" id="PTHR43280">
    <property type="entry name" value="ARAC-FAMILY TRANSCRIPTIONAL REGULATOR"/>
    <property type="match status" value="1"/>
</dbReference>